<evidence type="ECO:0000256" key="1">
    <source>
        <dbReference type="ARBA" id="ARBA00022737"/>
    </source>
</evidence>
<evidence type="ECO:0000313" key="5">
    <source>
        <dbReference type="EMBL" id="HED09557.1"/>
    </source>
</evidence>
<dbReference type="Proteomes" id="UP000886005">
    <property type="component" value="Unassembled WGS sequence"/>
</dbReference>
<keyword evidence="1" id="KW-0677">Repeat</keyword>
<feature type="repeat" description="TPR" evidence="3">
    <location>
        <begin position="58"/>
        <end position="91"/>
    </location>
</feature>
<dbReference type="AlphaFoldDB" id="A0A7V1PUF1"/>
<keyword evidence="4" id="KW-0472">Membrane</keyword>
<dbReference type="Gene3D" id="1.25.40.10">
    <property type="entry name" value="Tetratricopeptide repeat domain"/>
    <property type="match status" value="1"/>
</dbReference>
<reference evidence="5" key="1">
    <citation type="journal article" date="2020" name="mSystems">
        <title>Genome- and Community-Level Interaction Insights into Carbon Utilization and Element Cycling Functions of Hydrothermarchaeota in Hydrothermal Sediment.</title>
        <authorList>
            <person name="Zhou Z."/>
            <person name="Liu Y."/>
            <person name="Xu W."/>
            <person name="Pan J."/>
            <person name="Luo Z.H."/>
            <person name="Li M."/>
        </authorList>
    </citation>
    <scope>NUCLEOTIDE SEQUENCE [LARGE SCALE GENOMIC DNA]</scope>
    <source>
        <strain evidence="5">HyVt-456</strain>
    </source>
</reference>
<dbReference type="InterPro" id="IPR051012">
    <property type="entry name" value="CellSynth/LPSAsmb/PSIAsmb"/>
</dbReference>
<dbReference type="EMBL" id="DRLD01000069">
    <property type="protein sequence ID" value="HED09557.1"/>
    <property type="molecule type" value="Genomic_DNA"/>
</dbReference>
<keyword evidence="4" id="KW-0812">Transmembrane</keyword>
<accession>A0A7V1PUF1</accession>
<dbReference type="PANTHER" id="PTHR45586:SF1">
    <property type="entry name" value="LIPOPOLYSACCHARIDE ASSEMBLY PROTEIN B"/>
    <property type="match status" value="1"/>
</dbReference>
<name>A0A7V1PUF1_CALAY</name>
<evidence type="ECO:0000256" key="3">
    <source>
        <dbReference type="PROSITE-ProRule" id="PRU00339"/>
    </source>
</evidence>
<dbReference type="InterPro" id="IPR019734">
    <property type="entry name" value="TPR_rpt"/>
</dbReference>
<keyword evidence="4" id="KW-1133">Transmembrane helix</keyword>
<comment type="caution">
    <text evidence="5">The sequence shown here is derived from an EMBL/GenBank/DDBJ whole genome shotgun (WGS) entry which is preliminary data.</text>
</comment>
<proteinExistence type="predicted"/>
<evidence type="ECO:0000256" key="2">
    <source>
        <dbReference type="ARBA" id="ARBA00022803"/>
    </source>
</evidence>
<dbReference type="InterPro" id="IPR011990">
    <property type="entry name" value="TPR-like_helical_dom_sf"/>
</dbReference>
<evidence type="ECO:0000256" key="4">
    <source>
        <dbReference type="SAM" id="Phobius"/>
    </source>
</evidence>
<organism evidence="5">
    <name type="scientific">Caldithrix abyssi</name>
    <dbReference type="NCBI Taxonomy" id="187145"/>
    <lineage>
        <taxon>Bacteria</taxon>
        <taxon>Pseudomonadati</taxon>
        <taxon>Calditrichota</taxon>
        <taxon>Calditrichia</taxon>
        <taxon>Calditrichales</taxon>
        <taxon>Calditrichaceae</taxon>
        <taxon>Caldithrix</taxon>
    </lineage>
</organism>
<dbReference type="Pfam" id="PF14559">
    <property type="entry name" value="TPR_19"/>
    <property type="match status" value="1"/>
</dbReference>
<dbReference type="SUPFAM" id="SSF48452">
    <property type="entry name" value="TPR-like"/>
    <property type="match status" value="1"/>
</dbReference>
<sequence length="179" mass="20650">MNPTRLGLFLAVAIMVTYAVYTLVQAPKKRGHIHELDDQPQGVLFQLEEKVKANPDDVHALIELGHYYLQHQMFDKAVEVFAHASHVDENHAEAYVDWAIALDKTGKPREAEKMFLKATEKFPGYSDGWLQLGLLYNSTLPDREKTIYYFEQFLERDTTSAMAARVREELEKIRNKPLN</sequence>
<gene>
    <name evidence="5" type="ORF">ENJ10_02620</name>
</gene>
<dbReference type="PANTHER" id="PTHR45586">
    <property type="entry name" value="TPR REPEAT-CONTAINING PROTEIN PA4667"/>
    <property type="match status" value="1"/>
</dbReference>
<dbReference type="PROSITE" id="PS50005">
    <property type="entry name" value="TPR"/>
    <property type="match status" value="1"/>
</dbReference>
<protein>
    <submittedName>
        <fullName evidence="5">Tetratricopeptide repeat protein</fullName>
    </submittedName>
</protein>
<dbReference type="SMART" id="SM00028">
    <property type="entry name" value="TPR"/>
    <property type="match status" value="2"/>
</dbReference>
<keyword evidence="2 3" id="KW-0802">TPR repeat</keyword>
<feature type="transmembrane region" description="Helical" evidence="4">
    <location>
        <begin position="6"/>
        <end position="24"/>
    </location>
</feature>